<gene>
    <name evidence="2" type="ORF">WB794_11625</name>
</gene>
<name>A0AAW9RAI3_9GAMM</name>
<keyword evidence="1" id="KW-0472">Membrane</keyword>
<evidence type="ECO:0000256" key="1">
    <source>
        <dbReference type="SAM" id="Phobius"/>
    </source>
</evidence>
<accession>A0AAW9RAI3</accession>
<organism evidence="2 3">
    <name type="scientific">Denitratimonas tolerans</name>
    <dbReference type="NCBI Taxonomy" id="1338420"/>
    <lineage>
        <taxon>Bacteria</taxon>
        <taxon>Pseudomonadati</taxon>
        <taxon>Pseudomonadota</taxon>
        <taxon>Gammaproteobacteria</taxon>
        <taxon>Lysobacterales</taxon>
        <taxon>Lysobacteraceae</taxon>
        <taxon>Denitratimonas</taxon>
    </lineage>
</organism>
<dbReference type="Proteomes" id="UP001364472">
    <property type="component" value="Unassembled WGS sequence"/>
</dbReference>
<comment type="caution">
    <text evidence="2">The sequence shown here is derived from an EMBL/GenBank/DDBJ whole genome shotgun (WGS) entry which is preliminary data.</text>
</comment>
<keyword evidence="1" id="KW-1133">Transmembrane helix</keyword>
<dbReference type="RefSeq" id="WP_337336023.1">
    <property type="nucleotide sequence ID" value="NZ_JBBDHC010000018.1"/>
</dbReference>
<keyword evidence="1" id="KW-0812">Transmembrane</keyword>
<reference evidence="2 3" key="1">
    <citation type="journal article" date="2016" name="Antonie Van Leeuwenhoek">
        <title>Denitratimonas tolerans gen. nov., sp. nov., a denitrifying bacterium isolated from a bioreactor for tannery wastewater treatment.</title>
        <authorList>
            <person name="Han S.I."/>
            <person name="Kim J.O."/>
            <person name="Lee Y.R."/>
            <person name="Ekpeghere K.I."/>
            <person name="Koh S.C."/>
            <person name="Whang K.S."/>
        </authorList>
    </citation>
    <scope>NUCLEOTIDE SEQUENCE [LARGE SCALE GENOMIC DNA]</scope>
    <source>
        <strain evidence="2 3">KACC 17565</strain>
    </source>
</reference>
<feature type="transmembrane region" description="Helical" evidence="1">
    <location>
        <begin position="12"/>
        <end position="35"/>
    </location>
</feature>
<evidence type="ECO:0000313" key="3">
    <source>
        <dbReference type="Proteomes" id="UP001364472"/>
    </source>
</evidence>
<dbReference type="AlphaFoldDB" id="A0AAW9RAI3"/>
<keyword evidence="3" id="KW-1185">Reference proteome</keyword>
<dbReference type="EMBL" id="JBBDHC010000018">
    <property type="protein sequence ID" value="MEJ1250321.1"/>
    <property type="molecule type" value="Genomic_DNA"/>
</dbReference>
<feature type="transmembrane region" description="Helical" evidence="1">
    <location>
        <begin position="47"/>
        <end position="65"/>
    </location>
</feature>
<protein>
    <submittedName>
        <fullName evidence="2">Uncharacterized protein</fullName>
    </submittedName>
</protein>
<proteinExistence type="predicted"/>
<sequence>MHGFTGPSALDWLPASLGLVVGLALGLALAFALVWLFPQRDLDGLKVALPVVGAVAGVLYEYLFAERK</sequence>
<evidence type="ECO:0000313" key="2">
    <source>
        <dbReference type="EMBL" id="MEJ1250321.1"/>
    </source>
</evidence>